<accession>A0A024GBT0</accession>
<feature type="transmembrane region" description="Helical" evidence="2">
    <location>
        <begin position="394"/>
        <end position="417"/>
    </location>
</feature>
<protein>
    <recommendedName>
        <fullName evidence="5">Major facilitator superfamily (MFS) profile domain-containing protein</fullName>
    </recommendedName>
</protein>
<feature type="transmembrane region" description="Helical" evidence="2">
    <location>
        <begin position="340"/>
        <end position="361"/>
    </location>
</feature>
<dbReference type="SUPFAM" id="SSF103473">
    <property type="entry name" value="MFS general substrate transporter"/>
    <property type="match status" value="1"/>
</dbReference>
<keyword evidence="4" id="KW-1185">Reference proteome</keyword>
<evidence type="ECO:0000256" key="1">
    <source>
        <dbReference type="SAM" id="MobiDB-lite"/>
    </source>
</evidence>
<keyword evidence="2" id="KW-0472">Membrane</keyword>
<feature type="transmembrane region" description="Helical" evidence="2">
    <location>
        <begin position="464"/>
        <end position="487"/>
    </location>
</feature>
<evidence type="ECO:0000313" key="3">
    <source>
        <dbReference type="EMBL" id="CCI43970.1"/>
    </source>
</evidence>
<dbReference type="InParanoid" id="A0A024GBT0"/>
<dbReference type="EMBL" id="CAIX01000059">
    <property type="protein sequence ID" value="CCI43970.1"/>
    <property type="molecule type" value="Genomic_DNA"/>
</dbReference>
<dbReference type="OrthoDB" id="66677at2759"/>
<evidence type="ECO:0000313" key="4">
    <source>
        <dbReference type="Proteomes" id="UP000053237"/>
    </source>
</evidence>
<organism evidence="3 4">
    <name type="scientific">Albugo candida</name>
    <dbReference type="NCBI Taxonomy" id="65357"/>
    <lineage>
        <taxon>Eukaryota</taxon>
        <taxon>Sar</taxon>
        <taxon>Stramenopiles</taxon>
        <taxon>Oomycota</taxon>
        <taxon>Peronosporomycetes</taxon>
        <taxon>Albuginales</taxon>
        <taxon>Albuginaceae</taxon>
        <taxon>Albugo</taxon>
    </lineage>
</organism>
<proteinExistence type="predicted"/>
<dbReference type="Proteomes" id="UP000053237">
    <property type="component" value="Unassembled WGS sequence"/>
</dbReference>
<comment type="caution">
    <text evidence="3">The sequence shown here is derived from an EMBL/GenBank/DDBJ whole genome shotgun (WGS) entry which is preliminary data.</text>
</comment>
<feature type="transmembrane region" description="Helical" evidence="2">
    <location>
        <begin position="35"/>
        <end position="54"/>
    </location>
</feature>
<sequence>MYSDASDQRAHRDPINHNIVQPDESYEAQILSYQFIYMLQGMFLGLLGPSLGYFSVKASYVSKIQSPVASFGPIFSAHGGAALMMSFMSELILSSFIKKERVKLLLLLLLGGSSIWYALLTSLAGYGGSLGVSIYFIAKGFWSSLLNISISRCCLWITGEKIENGRRLITSLNIAFGIGTVFGSILALILLCFSVELVYAFYGLSALTLIPAGILLCVPIPKPRTFQNEQEPLLSAEDPTRLISTVPSPIVGGVFLPIKHYEGSVDSDPDNYDPASNFIVLMVTILATTLFGVQLGLGAFLYDYIAHVLTSSSHPWVNVYDNSQYILDHDSSLSLNEWCALLMTIFWAALATSYTIFSMYAFRSINTFYIVILSVICMISSFGLLWGIELGLPSFILCLIAFAFALSPLFTLSNYCLTRVINEALIRRVSSLIIFGAGMGEVFIPVLMGFFMGEYSGQMYGAVAVIYITFILSICLVGESSILLFMLKKKLRTHARCIDGSSLRPEEVTQACHVQRHRPYHAIGSERERLSNRITHSNFVGHINSQNAKNNVKGPQSRATDKKETSAVHELSRLHNVHQMRHK</sequence>
<feature type="transmembrane region" description="Helical" evidence="2">
    <location>
        <begin position="105"/>
        <end position="126"/>
    </location>
</feature>
<dbReference type="STRING" id="65357.A0A024GBT0"/>
<feature type="transmembrane region" description="Helical" evidence="2">
    <location>
        <begin position="169"/>
        <end position="191"/>
    </location>
</feature>
<feature type="compositionally biased region" description="Polar residues" evidence="1">
    <location>
        <begin position="545"/>
        <end position="558"/>
    </location>
</feature>
<reference evidence="3 4" key="1">
    <citation type="submission" date="2012-05" db="EMBL/GenBank/DDBJ databases">
        <title>Recombination and specialization in a pathogen metapopulation.</title>
        <authorList>
            <person name="Gardiner A."/>
            <person name="Kemen E."/>
            <person name="Schultz-Larsen T."/>
            <person name="MacLean D."/>
            <person name="Van Oosterhout C."/>
            <person name="Jones J.D.G."/>
        </authorList>
    </citation>
    <scope>NUCLEOTIDE SEQUENCE [LARGE SCALE GENOMIC DNA]</scope>
    <source>
        <strain evidence="3 4">Ac Nc2</strain>
    </source>
</reference>
<evidence type="ECO:0000256" key="2">
    <source>
        <dbReference type="SAM" id="Phobius"/>
    </source>
</evidence>
<dbReference type="InterPro" id="IPR036259">
    <property type="entry name" value="MFS_trans_sf"/>
</dbReference>
<feature type="compositionally biased region" description="Basic and acidic residues" evidence="1">
    <location>
        <begin position="559"/>
        <end position="573"/>
    </location>
</feature>
<dbReference type="AlphaFoldDB" id="A0A024GBT0"/>
<feature type="transmembrane region" description="Helical" evidence="2">
    <location>
        <begin position="368"/>
        <end position="388"/>
    </location>
</feature>
<keyword evidence="2" id="KW-1133">Transmembrane helix</keyword>
<feature type="region of interest" description="Disordered" evidence="1">
    <location>
        <begin position="545"/>
        <end position="583"/>
    </location>
</feature>
<keyword evidence="2" id="KW-0812">Transmembrane</keyword>
<dbReference type="Gene3D" id="1.20.1250.20">
    <property type="entry name" value="MFS general substrate transporter like domains"/>
    <property type="match status" value="1"/>
</dbReference>
<gene>
    <name evidence="3" type="ORF">BN9_047540</name>
</gene>
<feature type="transmembrane region" description="Helical" evidence="2">
    <location>
        <begin position="132"/>
        <end position="157"/>
    </location>
</feature>
<name>A0A024GBT0_9STRA</name>
<feature type="transmembrane region" description="Helical" evidence="2">
    <location>
        <begin position="429"/>
        <end position="452"/>
    </location>
</feature>
<feature type="transmembrane region" description="Helical" evidence="2">
    <location>
        <begin position="278"/>
        <end position="302"/>
    </location>
</feature>
<feature type="transmembrane region" description="Helical" evidence="2">
    <location>
        <begin position="74"/>
        <end position="93"/>
    </location>
</feature>
<evidence type="ECO:0008006" key="5">
    <source>
        <dbReference type="Google" id="ProtNLM"/>
    </source>
</evidence>
<feature type="transmembrane region" description="Helical" evidence="2">
    <location>
        <begin position="197"/>
        <end position="218"/>
    </location>
</feature>